<dbReference type="InterPro" id="IPR027945">
    <property type="entry name" value="SseB_C"/>
</dbReference>
<evidence type="ECO:0000259" key="3">
    <source>
        <dbReference type="Pfam" id="PF14581"/>
    </source>
</evidence>
<feature type="compositionally biased region" description="Polar residues" evidence="1">
    <location>
        <begin position="1"/>
        <end position="18"/>
    </location>
</feature>
<dbReference type="RefSeq" id="WP_259432883.1">
    <property type="nucleotide sequence ID" value="NZ_JAVLSM010000012.1"/>
</dbReference>
<organism evidence="4">
    <name type="scientific">Herbaspirillum huttiense subsp. nephrolepidis</name>
    <dbReference type="NCBI Taxonomy" id="3075126"/>
    <lineage>
        <taxon>Bacteria</taxon>
        <taxon>Pseudomonadati</taxon>
        <taxon>Pseudomonadota</taxon>
        <taxon>Betaproteobacteria</taxon>
        <taxon>Burkholderiales</taxon>
        <taxon>Oxalobacteraceae</taxon>
        <taxon>Herbaspirillum</taxon>
    </lineage>
</organism>
<reference evidence="4" key="1">
    <citation type="submission" date="2023-02" db="EMBL/GenBank/DDBJ databases">
        <title>Description of Herbaspirillum huttiense subsp. nephrolepsisexaltata and Herbaspirillum huttiense subsp. lycopersicon.</title>
        <authorList>
            <person name="Poudel M."/>
            <person name="Sharma A."/>
            <person name="Goss E."/>
            <person name="Tapia J.H."/>
            <person name="Harmon C.M."/>
            <person name="Jones J.B."/>
        </authorList>
    </citation>
    <scope>NUCLEOTIDE SEQUENCE</scope>
    <source>
        <strain evidence="4">NC40101</strain>
    </source>
</reference>
<feature type="region of interest" description="Disordered" evidence="1">
    <location>
        <begin position="1"/>
        <end position="31"/>
    </location>
</feature>
<dbReference type="Pfam" id="PF07179">
    <property type="entry name" value="SseB"/>
    <property type="match status" value="1"/>
</dbReference>
<feature type="domain" description="SseB protein C-terminal" evidence="3">
    <location>
        <begin position="151"/>
        <end position="256"/>
    </location>
</feature>
<evidence type="ECO:0000313" key="4">
    <source>
        <dbReference type="EMBL" id="MDT0335213.1"/>
    </source>
</evidence>
<gene>
    <name evidence="4" type="ORF">RJN63_00115</name>
</gene>
<dbReference type="Pfam" id="PF14581">
    <property type="entry name" value="SseB_C"/>
    <property type="match status" value="1"/>
</dbReference>
<sequence length="273" mass="30255">MDPNNQKESAMQAESSPAATPLEEALRRAHEDPEARPAFYRMLLDTTVFVRGNLPPDGNREQVQIMRWPGEDGEMMLPMFSSMEEIGQAFEEGASCLGMTVRELFRMCGDGRTMFILYPDSPLPKYFVPGEVAHVLQQDNGGVPPSRDMGGANVQLGVPDQPPQAMLDALSAFFTRHDKVKAAYLALMHNPGHDPQPTLVIGVDLPASHMERLMREITPVIAEHGPANAPVDMLRVEAGNSIADFMLTETKPFYERREPERVGFFKSLFGGGR</sequence>
<protein>
    <submittedName>
        <fullName evidence="4">Enhanced serine sensitivity protein SseB C-terminal domain-containing protein</fullName>
    </submittedName>
</protein>
<dbReference type="InterPro" id="IPR009839">
    <property type="entry name" value="SseB_N"/>
</dbReference>
<evidence type="ECO:0000256" key="1">
    <source>
        <dbReference type="SAM" id="MobiDB-lite"/>
    </source>
</evidence>
<dbReference type="EMBL" id="JAVRAA010000001">
    <property type="protein sequence ID" value="MDT0335213.1"/>
    <property type="molecule type" value="Genomic_DNA"/>
</dbReference>
<proteinExistence type="predicted"/>
<name>A0AAE4G3P6_9BURK</name>
<dbReference type="AlphaFoldDB" id="A0AAE4G3P6"/>
<feature type="domain" description="SseB protein N-terminal" evidence="2">
    <location>
        <begin position="22"/>
        <end position="133"/>
    </location>
</feature>
<comment type="caution">
    <text evidence="4">The sequence shown here is derived from an EMBL/GenBank/DDBJ whole genome shotgun (WGS) entry which is preliminary data.</text>
</comment>
<accession>A0AAE4G3P6</accession>
<evidence type="ECO:0000259" key="2">
    <source>
        <dbReference type="Pfam" id="PF07179"/>
    </source>
</evidence>